<gene>
    <name evidence="1" type="ORF">M3N64_12250</name>
</gene>
<reference evidence="1 2" key="1">
    <citation type="submission" date="2022-05" db="EMBL/GenBank/DDBJ databases">
        <title>Sporolactobacillus sp nov CPB3-1, isolated from tree bark (Mangifera indica L.).</title>
        <authorList>
            <person name="Phuengjayaem S."/>
            <person name="Tanasupawat S."/>
        </authorList>
    </citation>
    <scope>NUCLEOTIDE SEQUENCE [LARGE SCALE GENOMIC DNA]</scope>
    <source>
        <strain evidence="1 2">CPB3-1</strain>
    </source>
</reference>
<dbReference type="EMBL" id="JAMAST010000020">
    <property type="protein sequence ID" value="MCL1632690.1"/>
    <property type="molecule type" value="Genomic_DNA"/>
</dbReference>
<keyword evidence="2" id="KW-1185">Reference proteome</keyword>
<dbReference type="Proteomes" id="UP001203004">
    <property type="component" value="Unassembled WGS sequence"/>
</dbReference>
<dbReference type="RefSeq" id="WP_249102693.1">
    <property type="nucleotide sequence ID" value="NZ_JAMAST010000020.1"/>
</dbReference>
<name>A0ABT0MCT0_9BACL</name>
<accession>A0ABT0MCT0</accession>
<evidence type="ECO:0000313" key="1">
    <source>
        <dbReference type="EMBL" id="MCL1632690.1"/>
    </source>
</evidence>
<sequence>MNYITTKEAAQNWGITERRVQVLCHQGKIEGVVRLGWAWAIPKDAKKPVDNRLKNK</sequence>
<proteinExistence type="predicted"/>
<comment type="caution">
    <text evidence="1">The sequence shown here is derived from an EMBL/GenBank/DDBJ whole genome shotgun (WGS) entry which is preliminary data.</text>
</comment>
<organism evidence="1 2">
    <name type="scientific">Sporolactobacillus mangiferae</name>
    <dbReference type="NCBI Taxonomy" id="2940498"/>
    <lineage>
        <taxon>Bacteria</taxon>
        <taxon>Bacillati</taxon>
        <taxon>Bacillota</taxon>
        <taxon>Bacilli</taxon>
        <taxon>Bacillales</taxon>
        <taxon>Sporolactobacillaceae</taxon>
        <taxon>Sporolactobacillus</taxon>
    </lineage>
</organism>
<evidence type="ECO:0000313" key="2">
    <source>
        <dbReference type="Proteomes" id="UP001203004"/>
    </source>
</evidence>
<protein>
    <submittedName>
        <fullName evidence="1">Helix-turn-helix domain-containing protein</fullName>
    </submittedName>
</protein>